<keyword evidence="3" id="KW-1185">Reference proteome</keyword>
<feature type="transmembrane region" description="Helical" evidence="1">
    <location>
        <begin position="389"/>
        <end position="410"/>
    </location>
</feature>
<gene>
    <name evidence="2" type="ORF">ACFOZ1_03880</name>
</gene>
<feature type="transmembrane region" description="Helical" evidence="1">
    <location>
        <begin position="12"/>
        <end position="34"/>
    </location>
</feature>
<feature type="transmembrane region" description="Helical" evidence="1">
    <location>
        <begin position="179"/>
        <end position="198"/>
    </location>
</feature>
<feature type="transmembrane region" description="Helical" evidence="1">
    <location>
        <begin position="219"/>
        <end position="236"/>
    </location>
</feature>
<feature type="transmembrane region" description="Helical" evidence="1">
    <location>
        <begin position="242"/>
        <end position="265"/>
    </location>
</feature>
<feature type="transmembrane region" description="Helical" evidence="1">
    <location>
        <begin position="277"/>
        <end position="301"/>
    </location>
</feature>
<feature type="transmembrane region" description="Helical" evidence="1">
    <location>
        <begin position="364"/>
        <end position="383"/>
    </location>
</feature>
<dbReference type="Proteomes" id="UP001595880">
    <property type="component" value="Unassembled WGS sequence"/>
</dbReference>
<feature type="transmembrane region" description="Helical" evidence="1">
    <location>
        <begin position="54"/>
        <end position="78"/>
    </location>
</feature>
<evidence type="ECO:0000313" key="3">
    <source>
        <dbReference type="Proteomes" id="UP001595880"/>
    </source>
</evidence>
<evidence type="ECO:0000313" key="2">
    <source>
        <dbReference type="EMBL" id="MFC4386945.1"/>
    </source>
</evidence>
<reference evidence="3" key="1">
    <citation type="journal article" date="2019" name="Int. J. Syst. Evol. Microbiol.">
        <title>The Global Catalogue of Microorganisms (GCM) 10K type strain sequencing project: providing services to taxonomists for standard genome sequencing and annotation.</title>
        <authorList>
            <consortium name="The Broad Institute Genomics Platform"/>
            <consortium name="The Broad Institute Genome Sequencing Center for Infectious Disease"/>
            <person name="Wu L."/>
            <person name="Ma J."/>
        </authorList>
    </citation>
    <scope>NUCLEOTIDE SEQUENCE [LARGE SCALE GENOMIC DNA]</scope>
    <source>
        <strain evidence="3">KACC 14058</strain>
    </source>
</reference>
<accession>A0ABV8VTS4</accession>
<dbReference type="RefSeq" id="WP_390196115.1">
    <property type="nucleotide sequence ID" value="NZ_JBHSDV010000001.1"/>
</dbReference>
<keyword evidence="1" id="KW-0812">Transmembrane</keyword>
<feature type="transmembrane region" description="Helical" evidence="1">
    <location>
        <begin position="112"/>
        <end position="131"/>
    </location>
</feature>
<comment type="caution">
    <text evidence="2">The sequence shown here is derived from an EMBL/GenBank/DDBJ whole genome shotgun (WGS) entry which is preliminary data.</text>
</comment>
<keyword evidence="1" id="KW-0472">Membrane</keyword>
<organism evidence="2 3">
    <name type="scientific">Gracilibacillus marinus</name>
    <dbReference type="NCBI Taxonomy" id="630535"/>
    <lineage>
        <taxon>Bacteria</taxon>
        <taxon>Bacillati</taxon>
        <taxon>Bacillota</taxon>
        <taxon>Bacilli</taxon>
        <taxon>Bacillales</taxon>
        <taxon>Bacillaceae</taxon>
        <taxon>Gracilibacillus</taxon>
    </lineage>
</organism>
<dbReference type="EMBL" id="JBHSDV010000001">
    <property type="protein sequence ID" value="MFC4386945.1"/>
    <property type="molecule type" value="Genomic_DNA"/>
</dbReference>
<evidence type="ECO:0008006" key="4">
    <source>
        <dbReference type="Google" id="ProtNLM"/>
    </source>
</evidence>
<keyword evidence="1" id="KW-1133">Transmembrane helix</keyword>
<protein>
    <recommendedName>
        <fullName evidence="4">Cytochrome C and Quinol oxidase polypeptide I</fullName>
    </recommendedName>
</protein>
<evidence type="ECO:0000256" key="1">
    <source>
        <dbReference type="SAM" id="Phobius"/>
    </source>
</evidence>
<proteinExistence type="predicted"/>
<feature type="transmembrane region" description="Helical" evidence="1">
    <location>
        <begin position="85"/>
        <end position="106"/>
    </location>
</feature>
<sequence>MIQLKSETNIKIPLTYIILGTLAFSIAQIILFIHSTNLLIGNFRVPEIWMGAHVLVLGFAMLVVMGAMYQLVPVVFLTKIWRESFSYIQMTITIVGVILFSILIGINPSNAIIGGLLVVIGFTLFIIQMLVTIFQSKNITIMFGYIVTALCCLFITILLGLLLSYSFAIGGLSFHEPLFYSHIIVGLIGFFTFLIFGFSLKLVPMFSLSHDFTFSYAKWAYCLYSIGLLTLIYSVWIDRSILTIVGFCLLAAGFTFFTMNIYKIYKKRLKRKLDTSFFFTLIALVNGNILHIVALICSISMVSDRKIWSLLIFLYIYCWIIFSVIGYLYKIVPFLWWTYSYSMKIGKVKVPTLKEMINERVGKILFVSFFCSICLFVLSYLIGNQFILIISQVILTITTIVYTLSILHVLQK</sequence>
<name>A0ABV8VTS4_9BACI</name>
<feature type="transmembrane region" description="Helical" evidence="1">
    <location>
        <begin position="307"/>
        <end position="329"/>
    </location>
</feature>
<feature type="transmembrane region" description="Helical" evidence="1">
    <location>
        <begin position="143"/>
        <end position="167"/>
    </location>
</feature>